<dbReference type="NCBIfam" id="TIGR03585">
    <property type="entry name" value="PseH"/>
    <property type="match status" value="1"/>
</dbReference>
<organism evidence="2 3">
    <name type="scientific">Melghiribacillus thermohalophilus</name>
    <dbReference type="NCBI Taxonomy" id="1324956"/>
    <lineage>
        <taxon>Bacteria</taxon>
        <taxon>Bacillati</taxon>
        <taxon>Bacillota</taxon>
        <taxon>Bacilli</taxon>
        <taxon>Bacillales</taxon>
        <taxon>Bacillaceae</taxon>
        <taxon>Melghiribacillus</taxon>
    </lineage>
</organism>
<dbReference type="PANTHER" id="PTHR43415:SF3">
    <property type="entry name" value="GNAT-FAMILY ACETYLTRANSFERASE"/>
    <property type="match status" value="1"/>
</dbReference>
<gene>
    <name evidence="2" type="ORF">EDD68_102169</name>
</gene>
<feature type="domain" description="N-acetyltransferase" evidence="1">
    <location>
        <begin position="4"/>
        <end position="164"/>
    </location>
</feature>
<dbReference type="Gene3D" id="3.40.630.30">
    <property type="match status" value="1"/>
</dbReference>
<dbReference type="InterPro" id="IPR016181">
    <property type="entry name" value="Acyl_CoA_acyltransferase"/>
</dbReference>
<dbReference type="Proteomes" id="UP000294650">
    <property type="component" value="Unassembled WGS sequence"/>
</dbReference>
<reference evidence="2 3" key="1">
    <citation type="submission" date="2019-03" db="EMBL/GenBank/DDBJ databases">
        <title>Genomic Encyclopedia of Type Strains, Phase IV (KMG-IV): sequencing the most valuable type-strain genomes for metagenomic binning, comparative biology and taxonomic classification.</title>
        <authorList>
            <person name="Goeker M."/>
        </authorList>
    </citation>
    <scope>NUCLEOTIDE SEQUENCE [LARGE SCALE GENOMIC DNA]</scope>
    <source>
        <strain evidence="2 3">DSM 25894</strain>
    </source>
</reference>
<comment type="caution">
    <text evidence="2">The sequence shown here is derived from an EMBL/GenBank/DDBJ whole genome shotgun (WGS) entry which is preliminary data.</text>
</comment>
<accession>A0A4R3NH14</accession>
<dbReference type="RefSeq" id="WP_243646740.1">
    <property type="nucleotide sequence ID" value="NZ_SMAN01000002.1"/>
</dbReference>
<dbReference type="AlphaFoldDB" id="A0A4R3NH14"/>
<dbReference type="Pfam" id="PF13302">
    <property type="entry name" value="Acetyltransf_3"/>
    <property type="match status" value="1"/>
</dbReference>
<protein>
    <submittedName>
        <fullName evidence="2">UDP-4-amino-4, 6-dideoxy-N-acetyl-beta-L-altrosamine N-acetyltransferase</fullName>
    </submittedName>
</protein>
<dbReference type="SUPFAM" id="SSF55729">
    <property type="entry name" value="Acyl-CoA N-acyltransferases (Nat)"/>
    <property type="match status" value="1"/>
</dbReference>
<evidence type="ECO:0000313" key="2">
    <source>
        <dbReference type="EMBL" id="TCT26467.1"/>
    </source>
</evidence>
<evidence type="ECO:0000259" key="1">
    <source>
        <dbReference type="PROSITE" id="PS51186"/>
    </source>
</evidence>
<keyword evidence="3" id="KW-1185">Reference proteome</keyword>
<proteinExistence type="predicted"/>
<evidence type="ECO:0000313" key="3">
    <source>
        <dbReference type="Proteomes" id="UP000294650"/>
    </source>
</evidence>
<dbReference type="GO" id="GO:0016747">
    <property type="term" value="F:acyltransferase activity, transferring groups other than amino-acyl groups"/>
    <property type="evidence" value="ECO:0007669"/>
    <property type="project" value="InterPro"/>
</dbReference>
<dbReference type="PANTHER" id="PTHR43415">
    <property type="entry name" value="SPERMIDINE N(1)-ACETYLTRANSFERASE"/>
    <property type="match status" value="1"/>
</dbReference>
<dbReference type="InterPro" id="IPR000182">
    <property type="entry name" value="GNAT_dom"/>
</dbReference>
<dbReference type="InterPro" id="IPR020036">
    <property type="entry name" value="PseH"/>
</dbReference>
<name>A0A4R3NH14_9BACI</name>
<sequence>MSKYNLEPVRQEHLEMILKWRNSERIRKSMFSENKISLDEHQEWFKKISASDQYAYFIFSMKERPIGLIGFSDIHKHHSHCYWGFYIGEEDAPSGAGTVMGYLALNHMFEQFDLVKICGEVLLNNQASLHFHQKLGFIQEGHFKKHIRKGDTYIDVVRYALFKESWYEVREHVKNHLREKGIEMT</sequence>
<dbReference type="PROSITE" id="PS51186">
    <property type="entry name" value="GNAT"/>
    <property type="match status" value="1"/>
</dbReference>
<dbReference type="EMBL" id="SMAN01000002">
    <property type="protein sequence ID" value="TCT26467.1"/>
    <property type="molecule type" value="Genomic_DNA"/>
</dbReference>
<keyword evidence="2" id="KW-0808">Transferase</keyword>